<name>A0ABR4RLK5_BORBO</name>
<reference evidence="1 2" key="1">
    <citation type="submission" date="2014-03" db="EMBL/GenBank/DDBJ databases">
        <title>Genome sequence of Bordetella bronchiseptica.</title>
        <authorList>
            <person name="Harvill E."/>
            <person name="Goodfield L.L."/>
            <person name="Ivanov Y.V."/>
            <person name="Meyer J.A."/>
            <person name="Muse S.J."/>
            <person name="Jacobs N."/>
            <person name="Bendor L."/>
            <person name="Smallridge W.E."/>
            <person name="Brinkac L.M."/>
            <person name="Sanka R."/>
            <person name="Kim M."/>
            <person name="Losada L."/>
        </authorList>
    </citation>
    <scope>NUCLEOTIDE SEQUENCE [LARGE SCALE GENOMIC DNA]</scope>
    <source>
        <strain evidence="1 2">00-P-2796</strain>
    </source>
</reference>
<organism evidence="1 2">
    <name type="scientific">Bordetella bronchiseptica 00-P-2796</name>
    <dbReference type="NCBI Taxonomy" id="1331199"/>
    <lineage>
        <taxon>Bacteria</taxon>
        <taxon>Pseudomonadati</taxon>
        <taxon>Pseudomonadota</taxon>
        <taxon>Betaproteobacteria</taxon>
        <taxon>Burkholderiales</taxon>
        <taxon>Alcaligenaceae</taxon>
        <taxon>Bordetella</taxon>
    </lineage>
</organism>
<dbReference type="Proteomes" id="UP000025756">
    <property type="component" value="Unassembled WGS sequence"/>
</dbReference>
<proteinExistence type="predicted"/>
<evidence type="ECO:0000313" key="2">
    <source>
        <dbReference type="Proteomes" id="UP000025756"/>
    </source>
</evidence>
<comment type="caution">
    <text evidence="1">The sequence shown here is derived from an EMBL/GenBank/DDBJ whole genome shotgun (WGS) entry which is preliminary data.</text>
</comment>
<sequence>MRFVGYAMCPDSHGDHRVELVWNNIWVKLDNTISRVK</sequence>
<evidence type="ECO:0000313" key="1">
    <source>
        <dbReference type="EMBL" id="KCV38319.1"/>
    </source>
</evidence>
<keyword evidence="2" id="KW-1185">Reference proteome</keyword>
<protein>
    <submittedName>
        <fullName evidence="1">Uncharacterized protein</fullName>
    </submittedName>
</protein>
<dbReference type="EMBL" id="JGWH01000013">
    <property type="protein sequence ID" value="KCV38319.1"/>
    <property type="molecule type" value="Genomic_DNA"/>
</dbReference>
<accession>A0ABR4RLK5</accession>
<gene>
    <name evidence="1" type="ORF">L490_5371</name>
</gene>